<feature type="DNA-binding region" description="H-T-H motif" evidence="6">
    <location>
        <begin position="23"/>
        <end position="42"/>
    </location>
</feature>
<dbReference type="GO" id="GO:0004077">
    <property type="term" value="F:biotin--[biotin carboxyl-carrier protein] ligase activity"/>
    <property type="evidence" value="ECO:0007669"/>
    <property type="project" value="UniProtKB-UniRule"/>
</dbReference>
<evidence type="ECO:0000256" key="2">
    <source>
        <dbReference type="ARBA" id="ARBA00022741"/>
    </source>
</evidence>
<dbReference type="Proteomes" id="UP000502608">
    <property type="component" value="Chromosome"/>
</dbReference>
<dbReference type="GO" id="GO:0003677">
    <property type="term" value="F:DNA binding"/>
    <property type="evidence" value="ECO:0007669"/>
    <property type="project" value="UniProtKB-UniRule"/>
</dbReference>
<evidence type="ECO:0000256" key="1">
    <source>
        <dbReference type="ARBA" id="ARBA00022598"/>
    </source>
</evidence>
<feature type="binding site" evidence="6">
    <location>
        <position position="183"/>
    </location>
    <ligand>
        <name>biotin</name>
        <dbReference type="ChEBI" id="CHEBI:57586"/>
    </ligand>
</feature>
<dbReference type="CDD" id="cd16442">
    <property type="entry name" value="BPL"/>
    <property type="match status" value="1"/>
</dbReference>
<dbReference type="GO" id="GO:0005737">
    <property type="term" value="C:cytoplasm"/>
    <property type="evidence" value="ECO:0007669"/>
    <property type="project" value="TreeGrafter"/>
</dbReference>
<dbReference type="NCBIfam" id="TIGR00121">
    <property type="entry name" value="birA_ligase"/>
    <property type="match status" value="1"/>
</dbReference>
<dbReference type="GO" id="GO:0005524">
    <property type="term" value="F:ATP binding"/>
    <property type="evidence" value="ECO:0007669"/>
    <property type="project" value="UniProtKB-UniRule"/>
</dbReference>
<dbReference type="Pfam" id="PF02237">
    <property type="entry name" value="BPL_C"/>
    <property type="match status" value="1"/>
</dbReference>
<keyword evidence="3 6" id="KW-0067">ATP-binding</keyword>
<dbReference type="NCBIfam" id="NF008850">
    <property type="entry name" value="PRK11886.1-5"/>
    <property type="match status" value="1"/>
</dbReference>
<comment type="function">
    <text evidence="6">Acts both as a biotin--[acetyl-CoA-carboxylase] ligase and a biotin-operon repressor. In the presence of ATP, BirA activates biotin to form the BirA-biotinyl-5'-adenylate (BirA-bio-5'-AMP or holoBirA) complex. HoloBirA can either transfer the biotinyl moiety to the biotin carboxyl carrier protein (BCCP) subunit of acetyl-CoA carboxylase, or bind to the biotin operator site and inhibit transcription of the operon.</text>
</comment>
<comment type="similarity">
    <text evidence="6">Belongs to the biotin--protein ligase family.</text>
</comment>
<dbReference type="KEGG" id="saes:HBH39_00655"/>
<dbReference type="EC" id="6.3.4.15" evidence="6"/>
<feature type="domain" description="BPL/LPL catalytic" evidence="7">
    <location>
        <begin position="74"/>
        <end position="254"/>
    </location>
</feature>
<evidence type="ECO:0000256" key="4">
    <source>
        <dbReference type="ARBA" id="ARBA00023267"/>
    </source>
</evidence>
<keyword evidence="6" id="KW-0804">Transcription</keyword>
<feature type="binding site" evidence="6">
    <location>
        <begin position="89"/>
        <end position="91"/>
    </location>
    <ligand>
        <name>biotin</name>
        <dbReference type="ChEBI" id="CHEBI:57586"/>
    </ligand>
</feature>
<feature type="binding site" evidence="6">
    <location>
        <position position="112"/>
    </location>
    <ligand>
        <name>biotin</name>
        <dbReference type="ChEBI" id="CHEBI:57586"/>
    </ligand>
</feature>
<dbReference type="Pfam" id="PF08279">
    <property type="entry name" value="HTH_11"/>
    <property type="match status" value="1"/>
</dbReference>
<accession>A0A6G9QFD3</accession>
<dbReference type="HAMAP" id="MF_00978">
    <property type="entry name" value="Bifunct_BirA"/>
    <property type="match status" value="1"/>
</dbReference>
<feature type="binding site" evidence="6">
    <location>
        <begin position="116"/>
        <end position="118"/>
    </location>
    <ligand>
        <name>biotin</name>
        <dbReference type="ChEBI" id="CHEBI:57586"/>
    </ligand>
</feature>
<dbReference type="PANTHER" id="PTHR12835">
    <property type="entry name" value="BIOTIN PROTEIN LIGASE"/>
    <property type="match status" value="1"/>
</dbReference>
<name>A0A6G9QFD3_9GAMM</name>
<organism evidence="8 9">
    <name type="scientific">Shewanella aestuarii</name>
    <dbReference type="NCBI Taxonomy" id="1028752"/>
    <lineage>
        <taxon>Bacteria</taxon>
        <taxon>Pseudomonadati</taxon>
        <taxon>Pseudomonadota</taxon>
        <taxon>Gammaproteobacteria</taxon>
        <taxon>Alteromonadales</taxon>
        <taxon>Shewanellaceae</taxon>
        <taxon>Shewanella</taxon>
    </lineage>
</organism>
<proteinExistence type="inferred from homology"/>
<keyword evidence="6" id="KW-0238">DNA-binding</keyword>
<evidence type="ECO:0000259" key="7">
    <source>
        <dbReference type="PROSITE" id="PS51733"/>
    </source>
</evidence>
<dbReference type="InterPro" id="IPR036388">
    <property type="entry name" value="WH-like_DNA-bd_sf"/>
</dbReference>
<evidence type="ECO:0000313" key="8">
    <source>
        <dbReference type="EMBL" id="QIR13176.1"/>
    </source>
</evidence>
<dbReference type="SUPFAM" id="SSF55681">
    <property type="entry name" value="Class II aaRS and biotin synthetases"/>
    <property type="match status" value="1"/>
</dbReference>
<evidence type="ECO:0000313" key="9">
    <source>
        <dbReference type="Proteomes" id="UP000502608"/>
    </source>
</evidence>
<dbReference type="GO" id="GO:0006355">
    <property type="term" value="P:regulation of DNA-templated transcription"/>
    <property type="evidence" value="ECO:0007669"/>
    <property type="project" value="UniProtKB-UniRule"/>
</dbReference>
<dbReference type="InterPro" id="IPR003142">
    <property type="entry name" value="BPL_C"/>
</dbReference>
<dbReference type="RefSeq" id="WP_167674666.1">
    <property type="nucleotide sequence ID" value="NZ_CP050313.1"/>
</dbReference>
<dbReference type="SUPFAM" id="SSF46785">
    <property type="entry name" value="Winged helix' DNA-binding domain"/>
    <property type="match status" value="1"/>
</dbReference>
<dbReference type="PROSITE" id="PS51733">
    <property type="entry name" value="BPL_LPL_CATALYTIC"/>
    <property type="match status" value="1"/>
</dbReference>
<comment type="catalytic activity">
    <reaction evidence="5 6">
        <text>biotin + L-lysyl-[protein] + ATP = N(6)-biotinyl-L-lysyl-[protein] + AMP + diphosphate + H(+)</text>
        <dbReference type="Rhea" id="RHEA:11756"/>
        <dbReference type="Rhea" id="RHEA-COMP:9752"/>
        <dbReference type="Rhea" id="RHEA-COMP:10505"/>
        <dbReference type="ChEBI" id="CHEBI:15378"/>
        <dbReference type="ChEBI" id="CHEBI:29969"/>
        <dbReference type="ChEBI" id="CHEBI:30616"/>
        <dbReference type="ChEBI" id="CHEBI:33019"/>
        <dbReference type="ChEBI" id="CHEBI:57586"/>
        <dbReference type="ChEBI" id="CHEBI:83144"/>
        <dbReference type="ChEBI" id="CHEBI:456215"/>
        <dbReference type="EC" id="6.3.4.15"/>
    </reaction>
</comment>
<dbReference type="Gene3D" id="1.10.10.10">
    <property type="entry name" value="Winged helix-like DNA-binding domain superfamily/Winged helix DNA-binding domain"/>
    <property type="match status" value="1"/>
</dbReference>
<keyword evidence="4 6" id="KW-0092">Biotin</keyword>
<keyword evidence="6" id="KW-0678">Repressor</keyword>
<keyword evidence="6" id="KW-0805">Transcription regulation</keyword>
<dbReference type="Gene3D" id="3.30.930.10">
    <property type="entry name" value="Bira Bifunctional Protein, Domain 2"/>
    <property type="match status" value="1"/>
</dbReference>
<dbReference type="PANTHER" id="PTHR12835:SF5">
    <property type="entry name" value="BIOTIN--PROTEIN LIGASE"/>
    <property type="match status" value="1"/>
</dbReference>
<gene>
    <name evidence="6 8" type="primary">birA</name>
    <name evidence="8" type="ORF">HBH39_00655</name>
</gene>
<reference evidence="8 9" key="1">
    <citation type="submission" date="2020-03" db="EMBL/GenBank/DDBJ databases">
        <title>Complete genome sequence of Shewanella sp.</title>
        <authorList>
            <person name="Kim Y.-S."/>
            <person name="Kim S.-J."/>
            <person name="Jung H.-K."/>
            <person name="Kim K.-H."/>
        </authorList>
    </citation>
    <scope>NUCLEOTIDE SEQUENCE [LARGE SCALE GENOMIC DNA]</scope>
    <source>
        <strain evidence="8 9">PN3F2</strain>
    </source>
</reference>
<keyword evidence="2 6" id="KW-0547">Nucleotide-binding</keyword>
<dbReference type="Pfam" id="PF03099">
    <property type="entry name" value="BPL_LplA_LipB"/>
    <property type="match status" value="1"/>
</dbReference>
<evidence type="ECO:0000256" key="5">
    <source>
        <dbReference type="ARBA" id="ARBA00047846"/>
    </source>
</evidence>
<dbReference type="Gene3D" id="2.30.30.100">
    <property type="match status" value="1"/>
</dbReference>
<keyword evidence="9" id="KW-1185">Reference proteome</keyword>
<protein>
    <recommendedName>
        <fullName evidence="6">Bifunctional ligase/repressor BirA</fullName>
    </recommendedName>
    <alternativeName>
        <fullName evidence="6">Biotin operon repressor</fullName>
    </alternativeName>
    <alternativeName>
        <fullName evidence="6">Biotin--[acetyl-CoA-carboxylase] ligase</fullName>
        <ecNumber evidence="6">6.3.4.15</ecNumber>
    </alternativeName>
    <alternativeName>
        <fullName evidence="6">Biotin--protein ligase</fullName>
    </alternativeName>
    <alternativeName>
        <fullName evidence="6">Biotin-[acetyl-CoA carboxylase] synthetase</fullName>
    </alternativeName>
</protein>
<evidence type="ECO:0000256" key="6">
    <source>
        <dbReference type="HAMAP-Rule" id="MF_00978"/>
    </source>
</evidence>
<dbReference type="NCBIfam" id="NF008847">
    <property type="entry name" value="PRK11886.1-2"/>
    <property type="match status" value="1"/>
</dbReference>
<dbReference type="InterPro" id="IPR013196">
    <property type="entry name" value="HTH_11"/>
</dbReference>
<dbReference type="InterPro" id="IPR004143">
    <property type="entry name" value="BPL_LPL_catalytic"/>
</dbReference>
<sequence>MNNHWVRKREILALLNAKNFVSGEWLANELGLSRMAINQHINSLADYGIEIFSVKGKGYKLATPITLVDEQKLINGIDNRCFYFDEITSTNSFLLNHYEDLKSGDICVSEYQSAGRGRRGRQWVSPYAHHLYASLFWQFDQPPAKTVGLSLVIACSIVEGLSHLSVTGLGLKWPNDIYLEGKKLAGILIEMVPTPQSSTSLVIGFGINLNMPLSQGELIDQPWSDLSGLMEPLNKTELLICLHKQLKQDIQTFAKFGLAPFIKQWAKYDLYDNQPIRLIMSPNEVCGLYKGIDEQGAVLIETEDSVKAYIGGEISLRSA</sequence>
<dbReference type="InterPro" id="IPR036390">
    <property type="entry name" value="WH_DNA-bd_sf"/>
</dbReference>
<evidence type="ECO:0000256" key="3">
    <source>
        <dbReference type="ARBA" id="ARBA00022840"/>
    </source>
</evidence>
<dbReference type="SUPFAM" id="SSF50037">
    <property type="entry name" value="C-terminal domain of transcriptional repressors"/>
    <property type="match status" value="1"/>
</dbReference>
<dbReference type="EMBL" id="CP050313">
    <property type="protein sequence ID" value="QIR13176.1"/>
    <property type="molecule type" value="Genomic_DNA"/>
</dbReference>
<keyword evidence="1 6" id="KW-0436">Ligase</keyword>
<dbReference type="InterPro" id="IPR004408">
    <property type="entry name" value="Biotin_CoA_COase_ligase"/>
</dbReference>
<dbReference type="InterPro" id="IPR030855">
    <property type="entry name" value="Bifunct_BirA"/>
</dbReference>
<dbReference type="InterPro" id="IPR045864">
    <property type="entry name" value="aa-tRNA-synth_II/BPL/LPL"/>
</dbReference>
<dbReference type="InterPro" id="IPR008988">
    <property type="entry name" value="Transcriptional_repressor_C"/>
</dbReference>
<dbReference type="AlphaFoldDB" id="A0A6G9QFD3"/>